<dbReference type="Proteomes" id="UP001355056">
    <property type="component" value="Unassembled WGS sequence"/>
</dbReference>
<proteinExistence type="predicted"/>
<evidence type="ECO:0000313" key="2">
    <source>
        <dbReference type="EMBL" id="MEG3182638.1"/>
    </source>
</evidence>
<keyword evidence="3" id="KW-1185">Reference proteome</keyword>
<accession>A0ABU7YUD0</accession>
<gene>
    <name evidence="2" type="ORF">SNE34_01230</name>
</gene>
<evidence type="ECO:0000256" key="1">
    <source>
        <dbReference type="SAM" id="MobiDB-lite"/>
    </source>
</evidence>
<sequence length="132" mass="14994">MQTVARDAVLARPSNIDELIAIIQQEFPRAGIRITGRARTIRRQAELMAQRIRANRLEFLRTYRPASHIAEMDQWLLRHPSATARETVDEFERLIEQARARGHWCPTTCPIPRETSAGRSVAASNSIPSKHG</sequence>
<feature type="region of interest" description="Disordered" evidence="1">
    <location>
        <begin position="113"/>
        <end position="132"/>
    </location>
</feature>
<name>A0ABU7YUD0_9GAMM</name>
<evidence type="ECO:0000313" key="3">
    <source>
        <dbReference type="Proteomes" id="UP001355056"/>
    </source>
</evidence>
<dbReference type="EMBL" id="JAXGFP010000001">
    <property type="protein sequence ID" value="MEG3182638.1"/>
    <property type="molecule type" value="Genomic_DNA"/>
</dbReference>
<protein>
    <submittedName>
        <fullName evidence="2">Uncharacterized protein</fullName>
    </submittedName>
</protein>
<reference evidence="2 3" key="1">
    <citation type="journal article" date="2016" name="Int. J. Syst. Evol. Microbiol.">
        <title>Lysobacter erysipheiresistens sp. nov., an antagonist of powdery mildew, isolated from tobacco-cultivated soil.</title>
        <authorList>
            <person name="Xie B."/>
            <person name="Li T."/>
            <person name="Lin X."/>
            <person name="Wang C.J."/>
            <person name="Chen Y.J."/>
            <person name="Liu W.J."/>
            <person name="Zhao Z.W."/>
        </authorList>
    </citation>
    <scope>NUCLEOTIDE SEQUENCE [LARGE SCALE GENOMIC DNA]</scope>
    <source>
        <strain evidence="2 3">RS-LYSO-3</strain>
    </source>
</reference>
<dbReference type="RefSeq" id="WP_332613942.1">
    <property type="nucleotide sequence ID" value="NZ_JAXGFP010000001.1"/>
</dbReference>
<feature type="compositionally biased region" description="Polar residues" evidence="1">
    <location>
        <begin position="122"/>
        <end position="132"/>
    </location>
</feature>
<comment type="caution">
    <text evidence="2">The sequence shown here is derived from an EMBL/GenBank/DDBJ whole genome shotgun (WGS) entry which is preliminary data.</text>
</comment>
<organism evidence="2 3">
    <name type="scientific">Novilysobacter erysipheiresistens</name>
    <dbReference type="NCBI Taxonomy" id="1749332"/>
    <lineage>
        <taxon>Bacteria</taxon>
        <taxon>Pseudomonadati</taxon>
        <taxon>Pseudomonadota</taxon>
        <taxon>Gammaproteobacteria</taxon>
        <taxon>Lysobacterales</taxon>
        <taxon>Lysobacteraceae</taxon>
        <taxon>Novilysobacter</taxon>
    </lineage>
</organism>